<evidence type="ECO:0000313" key="1">
    <source>
        <dbReference type="EMBL" id="AAX28048.1"/>
    </source>
</evidence>
<name>Q5BX27_SCHJA</name>
<reference evidence="1" key="1">
    <citation type="submission" date="2005-03" db="EMBL/GenBank/DDBJ databases">
        <authorList>
            <person name="Han Z."/>
        </authorList>
    </citation>
    <scope>NUCLEOTIDE SEQUENCE</scope>
</reference>
<organism evidence="1">
    <name type="scientific">Schistosoma japonicum</name>
    <name type="common">Blood fluke</name>
    <dbReference type="NCBI Taxonomy" id="6182"/>
    <lineage>
        <taxon>Eukaryota</taxon>
        <taxon>Metazoa</taxon>
        <taxon>Spiralia</taxon>
        <taxon>Lophotrochozoa</taxon>
        <taxon>Platyhelminthes</taxon>
        <taxon>Trematoda</taxon>
        <taxon>Digenea</taxon>
        <taxon>Strigeidida</taxon>
        <taxon>Schistosomatoidea</taxon>
        <taxon>Schistosomatidae</taxon>
        <taxon>Schistosoma</taxon>
    </lineage>
</organism>
<proteinExistence type="evidence at transcript level"/>
<reference evidence="1" key="2">
    <citation type="journal article" date="2006" name="PLoS Pathog.">
        <title>New perspectives on host-parasite interplay by comparative transcriptomic and proteomic analyses of Schistosoma japonicum.</title>
        <authorList>
            <person name="Liu F."/>
            <person name="Lu J."/>
            <person name="Hu W."/>
            <person name="Wang S.Y."/>
            <person name="Cui S.J."/>
            <person name="Chi M."/>
            <person name="Yan Q."/>
            <person name="Wang X.R."/>
            <person name="Song H.D."/>
            <person name="Xu X.N."/>
            <person name="Wang J.J."/>
            <person name="Zhang X.L."/>
            <person name="Zhang X."/>
            <person name="Wang Z.Q."/>
            <person name="Xue C.L."/>
            <person name="Brindley P.J."/>
            <person name="McManus D.P."/>
            <person name="Yang P.Y."/>
            <person name="Feng Z."/>
            <person name="Chen Z."/>
            <person name="Han Z.G."/>
        </authorList>
    </citation>
    <scope>NUCLEOTIDE SEQUENCE</scope>
</reference>
<accession>Q5BX27</accession>
<dbReference type="EMBL" id="AY812159">
    <property type="protein sequence ID" value="AAX28048.1"/>
    <property type="molecule type" value="mRNA"/>
</dbReference>
<sequence length="37" mass="4577">MQQHYLLVSWNYFCHQRQVSIKDKHSGVLQTDHQEYE</sequence>
<dbReference type="AlphaFoldDB" id="Q5BX27"/>
<protein>
    <submittedName>
        <fullName evidence="1">Uncharacterized protein</fullName>
    </submittedName>
</protein>